<protein>
    <submittedName>
        <fullName evidence="1">Uncharacterized protein</fullName>
    </submittedName>
</protein>
<accession>A0ABU1DIZ2</accession>
<dbReference type="Proteomes" id="UP001181622">
    <property type="component" value="Unassembled WGS sequence"/>
</dbReference>
<gene>
    <name evidence="1" type="ORF">IHQ68_15135</name>
</gene>
<evidence type="ECO:0000313" key="2">
    <source>
        <dbReference type="Proteomes" id="UP001181622"/>
    </source>
</evidence>
<sequence length="81" mass="9297">MRFSLSEIKQMRAEVYLPAHLWSSKTRAVMSEAGSADRMEEALRAELNAGPTFSTSQSRLRRLLDLRKRWLSELDGEENPS</sequence>
<organism evidence="1 2">
    <name type="scientific">Chelatococcus sambhunathii</name>
    <dbReference type="NCBI Taxonomy" id="363953"/>
    <lineage>
        <taxon>Bacteria</taxon>
        <taxon>Pseudomonadati</taxon>
        <taxon>Pseudomonadota</taxon>
        <taxon>Alphaproteobacteria</taxon>
        <taxon>Hyphomicrobiales</taxon>
        <taxon>Chelatococcaceae</taxon>
        <taxon>Chelatococcus</taxon>
    </lineage>
</organism>
<evidence type="ECO:0000313" key="1">
    <source>
        <dbReference type="EMBL" id="MDR4307954.1"/>
    </source>
</evidence>
<proteinExistence type="predicted"/>
<dbReference type="EMBL" id="JADBEO010000036">
    <property type="protein sequence ID" value="MDR4307954.1"/>
    <property type="molecule type" value="Genomic_DNA"/>
</dbReference>
<reference evidence="1" key="1">
    <citation type="submission" date="2020-10" db="EMBL/GenBank/DDBJ databases">
        <authorList>
            <person name="Abbas A."/>
            <person name="Razzaq R."/>
            <person name="Waqas M."/>
            <person name="Abbas N."/>
            <person name="Nielsen T.K."/>
            <person name="Hansen L.H."/>
            <person name="Hussain S."/>
            <person name="Shahid M."/>
        </authorList>
    </citation>
    <scope>NUCLEOTIDE SEQUENCE</scope>
    <source>
        <strain evidence="1">S14</strain>
    </source>
</reference>
<comment type="caution">
    <text evidence="1">The sequence shown here is derived from an EMBL/GenBank/DDBJ whole genome shotgun (WGS) entry which is preliminary data.</text>
</comment>
<dbReference type="RefSeq" id="WP_309393289.1">
    <property type="nucleotide sequence ID" value="NZ_JADBEO010000036.1"/>
</dbReference>
<name>A0ABU1DIZ2_9HYPH</name>
<keyword evidence="2" id="KW-1185">Reference proteome</keyword>